<organism evidence="1 2">
    <name type="scientific">Shigella dysenteriae WRSd3</name>
    <dbReference type="NCBI Taxonomy" id="1401327"/>
    <lineage>
        <taxon>Bacteria</taxon>
        <taxon>Pseudomonadati</taxon>
        <taxon>Pseudomonadota</taxon>
        <taxon>Gammaproteobacteria</taxon>
        <taxon>Enterobacterales</taxon>
        <taxon>Enterobacteriaceae</taxon>
        <taxon>Shigella</taxon>
    </lineage>
</organism>
<protein>
    <submittedName>
        <fullName evidence="1">Uncharacterized protein</fullName>
    </submittedName>
</protein>
<proteinExistence type="predicted"/>
<reference evidence="1 2" key="1">
    <citation type="submission" date="2013-10" db="EMBL/GenBank/DDBJ databases">
        <title>Draft genomes and the virulence plasmids of Sd1617 vaccine constructs: WRSd3 and WRSd5.</title>
        <authorList>
            <person name="Aksomboon Vongsawan A."/>
            <person name="Venkatesan M.M."/>
            <person name="Vaisvil B."/>
            <person name="Emel G."/>
            <person name="Kepatral V."/>
            <person name="Sethabutr O."/>
            <person name="Serichantalergs O."/>
            <person name="Mason C."/>
        </authorList>
    </citation>
    <scope>NUCLEOTIDE SEQUENCE [LARGE SCALE GENOMIC DNA]</scope>
    <source>
        <strain evidence="1 2">WRSd3</strain>
    </source>
</reference>
<dbReference type="Proteomes" id="UP000017944">
    <property type="component" value="Unassembled WGS sequence"/>
</dbReference>
<accession>A0A090NXL3</accession>
<name>A0A090NXL3_SHIDY</name>
<dbReference type="AlphaFoldDB" id="A0A090NXL3"/>
<sequence length="65" mass="7171">MPAKKERGRASPGGLFDVMDVLADLFHDGIAAFGEQLFVFCYQVVAVGINRDNQRAELFDPADLQ</sequence>
<gene>
    <name evidence="1" type="ORF">WRSd3_01940</name>
</gene>
<dbReference type="PATRIC" id="fig|1401327.3.peg.1799"/>
<comment type="caution">
    <text evidence="1">The sequence shown here is derived from an EMBL/GenBank/DDBJ whole genome shotgun (WGS) entry which is preliminary data.</text>
</comment>
<evidence type="ECO:0000313" key="1">
    <source>
        <dbReference type="EMBL" id="ESU79713.1"/>
    </source>
</evidence>
<evidence type="ECO:0000313" key="2">
    <source>
        <dbReference type="Proteomes" id="UP000017944"/>
    </source>
</evidence>
<dbReference type="EMBL" id="AXUT01000145">
    <property type="protein sequence ID" value="ESU79713.1"/>
    <property type="molecule type" value="Genomic_DNA"/>
</dbReference>